<dbReference type="EMBL" id="JBHEZZ010000003">
    <property type="protein sequence ID" value="MFC1401052.1"/>
    <property type="molecule type" value="Genomic_DNA"/>
</dbReference>
<comment type="caution">
    <text evidence="3">The sequence shown here is derived from an EMBL/GenBank/DDBJ whole genome shotgun (WGS) entry which is preliminary data.</text>
</comment>
<keyword evidence="4" id="KW-1185">Reference proteome</keyword>
<keyword evidence="2" id="KW-0732">Signal</keyword>
<keyword evidence="1" id="KW-0812">Transmembrane</keyword>
<gene>
    <name evidence="3" type="ORF">ACEZDJ_07110</name>
</gene>
<organism evidence="3 4">
    <name type="scientific">Streptacidiphilus cavernicola</name>
    <dbReference type="NCBI Taxonomy" id="3342716"/>
    <lineage>
        <taxon>Bacteria</taxon>
        <taxon>Bacillati</taxon>
        <taxon>Actinomycetota</taxon>
        <taxon>Actinomycetes</taxon>
        <taxon>Kitasatosporales</taxon>
        <taxon>Streptomycetaceae</taxon>
        <taxon>Streptacidiphilus</taxon>
    </lineage>
</organism>
<protein>
    <recommendedName>
        <fullName evidence="5">Gram-positive cocci surface proteins LPxTG domain-containing protein</fullName>
    </recommendedName>
</protein>
<evidence type="ECO:0000256" key="2">
    <source>
        <dbReference type="SAM" id="SignalP"/>
    </source>
</evidence>
<evidence type="ECO:0000256" key="1">
    <source>
        <dbReference type="SAM" id="Phobius"/>
    </source>
</evidence>
<keyword evidence="1" id="KW-0472">Membrane</keyword>
<dbReference type="Proteomes" id="UP001592528">
    <property type="component" value="Unassembled WGS sequence"/>
</dbReference>
<reference evidence="3 4" key="1">
    <citation type="submission" date="2024-09" db="EMBL/GenBank/DDBJ databases">
        <authorList>
            <person name="Lee S.D."/>
        </authorList>
    </citation>
    <scope>NUCLEOTIDE SEQUENCE [LARGE SCALE GENOMIC DNA]</scope>
    <source>
        <strain evidence="3 4">N1-5</strain>
    </source>
</reference>
<sequence length="418" mass="42493">MRSSRVVTAASAAVLMAGLAWPSAQAAGVVTVRQAQIDKGSPWAVTPDSNGVAAIGTLADPDFSDGSARLKIGPGQRAQLGHVLNGKLSTVSMQPMSYDLYVNGSDSTASAVPFGANLQLVITAPTFTTLSFQPQLNGGVTAGSWHEFMQRSTSKWRTSRAFGTFAAGSDATLKQFLAAAGGEATVAGVILNVGALGDASASLDTYVDDVRVGGSRFNFATSPAREAPVRAPARAEPGGSFPAELTFISPSGGVRIPNATARVTFSGVSNLSADTVTVTPTGASVRSLRSGGQRAGSSYTTEVPVAGGALQSGGSTTASFTVRLAPSVGRGHLVVTGELLNDGTATGVTAQATVELPTPSSDDETEPGEHIRQAAHRAQMADTGSSQRLTPLAGAAAGLTVVGTALALVARRRRRRSQ</sequence>
<feature type="chain" id="PRO_5045179860" description="Gram-positive cocci surface proteins LPxTG domain-containing protein" evidence="2">
    <location>
        <begin position="27"/>
        <end position="418"/>
    </location>
</feature>
<feature type="signal peptide" evidence="2">
    <location>
        <begin position="1"/>
        <end position="26"/>
    </location>
</feature>
<proteinExistence type="predicted"/>
<dbReference type="RefSeq" id="WP_030252018.1">
    <property type="nucleotide sequence ID" value="NZ_JBHEZZ010000003.1"/>
</dbReference>
<name>A0ABV6UHX2_9ACTN</name>
<accession>A0ABV6UHX2</accession>
<evidence type="ECO:0008006" key="5">
    <source>
        <dbReference type="Google" id="ProtNLM"/>
    </source>
</evidence>
<evidence type="ECO:0000313" key="3">
    <source>
        <dbReference type="EMBL" id="MFC1401052.1"/>
    </source>
</evidence>
<evidence type="ECO:0000313" key="4">
    <source>
        <dbReference type="Proteomes" id="UP001592528"/>
    </source>
</evidence>
<keyword evidence="1" id="KW-1133">Transmembrane helix</keyword>
<feature type="transmembrane region" description="Helical" evidence="1">
    <location>
        <begin position="389"/>
        <end position="410"/>
    </location>
</feature>